<dbReference type="InterPro" id="IPR001315">
    <property type="entry name" value="CARD"/>
</dbReference>
<dbReference type="SUPFAM" id="SSF47986">
    <property type="entry name" value="DEATH domain"/>
    <property type="match status" value="1"/>
</dbReference>
<feature type="domain" description="CARD" evidence="1">
    <location>
        <begin position="1"/>
        <end position="101"/>
    </location>
</feature>
<protein>
    <submittedName>
        <fullName evidence="3">CARD domain-containing protein</fullName>
    </submittedName>
</protein>
<dbReference type="WBParaSite" id="PSAMB.scaffold7701size7247.g30434.t1">
    <property type="protein sequence ID" value="PSAMB.scaffold7701size7247.g30434.t1"/>
    <property type="gene ID" value="PSAMB.scaffold7701size7247.g30434"/>
</dbReference>
<evidence type="ECO:0000259" key="1">
    <source>
        <dbReference type="PROSITE" id="PS50209"/>
    </source>
</evidence>
<evidence type="ECO:0000313" key="2">
    <source>
        <dbReference type="Proteomes" id="UP000887566"/>
    </source>
</evidence>
<dbReference type="InterPro" id="IPR011029">
    <property type="entry name" value="DEATH-like_dom_sf"/>
</dbReference>
<evidence type="ECO:0000313" key="3">
    <source>
        <dbReference type="WBParaSite" id="PSAMB.scaffold7701size7247.g30434.t1"/>
    </source>
</evidence>
<organism evidence="2 3">
    <name type="scientific">Plectus sambesii</name>
    <dbReference type="NCBI Taxonomy" id="2011161"/>
    <lineage>
        <taxon>Eukaryota</taxon>
        <taxon>Metazoa</taxon>
        <taxon>Ecdysozoa</taxon>
        <taxon>Nematoda</taxon>
        <taxon>Chromadorea</taxon>
        <taxon>Plectida</taxon>
        <taxon>Plectina</taxon>
        <taxon>Plectoidea</taxon>
        <taxon>Plectidae</taxon>
        <taxon>Plectus</taxon>
    </lineage>
</organism>
<dbReference type="AlphaFoldDB" id="A0A914XDD5"/>
<dbReference type="GO" id="GO:0042981">
    <property type="term" value="P:regulation of apoptotic process"/>
    <property type="evidence" value="ECO:0007669"/>
    <property type="project" value="InterPro"/>
</dbReference>
<dbReference type="Gene3D" id="1.10.533.10">
    <property type="entry name" value="Death Domain, Fas"/>
    <property type="match status" value="1"/>
</dbReference>
<accession>A0A914XDD5</accession>
<proteinExistence type="predicted"/>
<reference evidence="3" key="1">
    <citation type="submission" date="2022-11" db="UniProtKB">
        <authorList>
            <consortium name="WormBaseParasite"/>
        </authorList>
    </citation>
    <scope>IDENTIFICATION</scope>
</reference>
<dbReference type="Proteomes" id="UP000887566">
    <property type="component" value="Unplaced"/>
</dbReference>
<keyword evidence="2" id="KW-1185">Reference proteome</keyword>
<sequence length="129" mass="14093">MNQEHRDLIIKCRARLVTSIAKSRSLDVLIDHLRSSDQNGDDGITEGNILRIRGGDHTDSAAKVNIFFDILTEKSEIAFHRFINAIIDSGETGLIDILNSKLPSDQKISKQRTAVPATASASISSSTCD</sequence>
<name>A0A914XDD5_9BILA</name>
<dbReference type="PROSITE" id="PS50209">
    <property type="entry name" value="CARD"/>
    <property type="match status" value="1"/>
</dbReference>